<feature type="binding site" evidence="3">
    <location>
        <begin position="32"/>
        <end position="35"/>
    </location>
    <ligand>
        <name>substrate</name>
    </ligand>
</feature>
<keyword evidence="2 3" id="KW-0413">Isomerase</keyword>
<dbReference type="GO" id="GO:0005829">
    <property type="term" value="C:cytosol"/>
    <property type="evidence" value="ECO:0007669"/>
    <property type="project" value="TreeGrafter"/>
</dbReference>
<feature type="binding site" evidence="3">
    <location>
        <position position="125"/>
    </location>
    <ligand>
        <name>substrate</name>
    </ligand>
</feature>
<comment type="caution">
    <text evidence="4">The sequence shown here is derived from an EMBL/GenBank/DDBJ whole genome shotgun (WGS) entry which is preliminary data.</text>
</comment>
<dbReference type="Gene3D" id="3.40.50.1360">
    <property type="match status" value="1"/>
</dbReference>
<dbReference type="NCBIfam" id="TIGR00021">
    <property type="entry name" value="rpiA"/>
    <property type="match status" value="1"/>
</dbReference>
<dbReference type="EMBL" id="VLJN01000012">
    <property type="protein sequence ID" value="TWG86621.1"/>
    <property type="molecule type" value="Genomic_DNA"/>
</dbReference>
<dbReference type="GO" id="GO:0009052">
    <property type="term" value="P:pentose-phosphate shunt, non-oxidative branch"/>
    <property type="evidence" value="ECO:0007669"/>
    <property type="project" value="UniProtKB-UniRule"/>
</dbReference>
<dbReference type="InterPro" id="IPR004788">
    <property type="entry name" value="Ribose5P_isomerase_type_A"/>
</dbReference>
<feature type="binding site" evidence="3">
    <location>
        <begin position="98"/>
        <end position="101"/>
    </location>
    <ligand>
        <name>substrate</name>
    </ligand>
</feature>
<dbReference type="GO" id="GO:0004751">
    <property type="term" value="F:ribose-5-phosphate isomerase activity"/>
    <property type="evidence" value="ECO:0007669"/>
    <property type="project" value="UniProtKB-UniRule"/>
</dbReference>
<dbReference type="PANTHER" id="PTHR11934">
    <property type="entry name" value="RIBOSE-5-PHOSPHATE ISOMERASE"/>
    <property type="match status" value="1"/>
</dbReference>
<dbReference type="InterPro" id="IPR037171">
    <property type="entry name" value="NagB/RpiA_transferase-like"/>
</dbReference>
<proteinExistence type="inferred from homology"/>
<feature type="active site" description="Proton acceptor" evidence="3">
    <location>
        <position position="107"/>
    </location>
</feature>
<dbReference type="InterPro" id="IPR020672">
    <property type="entry name" value="Ribose5P_isomerase_typA_subgr"/>
</dbReference>
<name>A0A562BNE5_9BURK</name>
<keyword evidence="5" id="KW-1185">Reference proteome</keyword>
<comment type="function">
    <text evidence="3">Catalyzes the reversible conversion of ribose-5-phosphate to ribulose 5-phosphate.</text>
</comment>
<dbReference type="NCBIfam" id="NF001924">
    <property type="entry name" value="PRK00702.1"/>
    <property type="match status" value="1"/>
</dbReference>
<evidence type="ECO:0000256" key="3">
    <source>
        <dbReference type="HAMAP-Rule" id="MF_00170"/>
    </source>
</evidence>
<comment type="pathway">
    <text evidence="3">Carbohydrate degradation; pentose phosphate pathway; D-ribose 5-phosphate from D-ribulose 5-phosphate (non-oxidative stage): step 1/1.</text>
</comment>
<gene>
    <name evidence="3" type="primary">rpiA</name>
    <name evidence="4" type="ORF">L602_000200000220</name>
</gene>
<dbReference type="Gene3D" id="3.30.70.260">
    <property type="match status" value="1"/>
</dbReference>
<dbReference type="Proteomes" id="UP000318141">
    <property type="component" value="Unassembled WGS sequence"/>
</dbReference>
<comment type="catalytic activity">
    <reaction evidence="1 3">
        <text>aldehydo-D-ribose 5-phosphate = D-ribulose 5-phosphate</text>
        <dbReference type="Rhea" id="RHEA:14657"/>
        <dbReference type="ChEBI" id="CHEBI:58121"/>
        <dbReference type="ChEBI" id="CHEBI:58273"/>
        <dbReference type="EC" id="5.3.1.6"/>
    </reaction>
</comment>
<evidence type="ECO:0000256" key="2">
    <source>
        <dbReference type="ARBA" id="ARBA00023235"/>
    </source>
</evidence>
<dbReference type="AlphaFoldDB" id="A0A562BNE5"/>
<evidence type="ECO:0000256" key="1">
    <source>
        <dbReference type="ARBA" id="ARBA00001713"/>
    </source>
</evidence>
<sequence length="228" mass="23726">MTQDELKALVAQAAADYVRNEVPEGAVLGVGTGSTANLFIDAVAGFKERFAGAVSSSEASTRRLQQHGFTVLDLNEVDEIPVYVDGADEIDASGAMIKGGGGALTREKIVASVARRFVCIADGSKLVGVMGQFPLPVEVIPMARAAVARKLAALGGQPRLRMTKEGGIYKTDNGNVILDVAGLSIGDPKGLEQTVNQLPGVVTVGLFALRGADVLLLGTESGVKRMDF</sequence>
<dbReference type="Pfam" id="PF06026">
    <property type="entry name" value="Rib_5-P_isom_A"/>
    <property type="match status" value="1"/>
</dbReference>
<reference evidence="4 5" key="1">
    <citation type="submission" date="2019-07" db="EMBL/GenBank/DDBJ databases">
        <title>Genome sequencing of lignin-degrading bacterial isolates.</title>
        <authorList>
            <person name="Gladden J."/>
        </authorList>
    </citation>
    <scope>NUCLEOTIDE SEQUENCE [LARGE SCALE GENOMIC DNA]</scope>
    <source>
        <strain evidence="4 5">J11</strain>
    </source>
</reference>
<dbReference type="SUPFAM" id="SSF75445">
    <property type="entry name" value="D-ribose-5-phosphate isomerase (RpiA), lid domain"/>
    <property type="match status" value="1"/>
</dbReference>
<feature type="binding site" evidence="3">
    <location>
        <begin position="85"/>
        <end position="88"/>
    </location>
    <ligand>
        <name>substrate</name>
    </ligand>
</feature>
<dbReference type="PANTHER" id="PTHR11934:SF0">
    <property type="entry name" value="RIBOSE-5-PHOSPHATE ISOMERASE"/>
    <property type="match status" value="1"/>
</dbReference>
<comment type="subunit">
    <text evidence="3">Homodimer.</text>
</comment>
<dbReference type="HAMAP" id="MF_00170">
    <property type="entry name" value="Rib_5P_isom_A"/>
    <property type="match status" value="1"/>
</dbReference>
<dbReference type="EC" id="5.3.1.6" evidence="3"/>
<dbReference type="CDD" id="cd01398">
    <property type="entry name" value="RPI_A"/>
    <property type="match status" value="1"/>
</dbReference>
<dbReference type="FunFam" id="3.40.50.1360:FF:000001">
    <property type="entry name" value="Ribose-5-phosphate isomerase A"/>
    <property type="match status" value="1"/>
</dbReference>
<dbReference type="SUPFAM" id="SSF100950">
    <property type="entry name" value="NagB/RpiA/CoA transferase-like"/>
    <property type="match status" value="1"/>
</dbReference>
<evidence type="ECO:0000313" key="5">
    <source>
        <dbReference type="Proteomes" id="UP000318141"/>
    </source>
</evidence>
<evidence type="ECO:0000313" key="4">
    <source>
        <dbReference type="EMBL" id="TWG86621.1"/>
    </source>
</evidence>
<comment type="similarity">
    <text evidence="3">Belongs to the ribose 5-phosphate isomerase family.</text>
</comment>
<dbReference type="OrthoDB" id="5870696at2"/>
<dbReference type="UniPathway" id="UPA00115">
    <property type="reaction ID" value="UER00412"/>
</dbReference>
<accession>A0A562BNE5</accession>
<protein>
    <recommendedName>
        <fullName evidence="3">Ribose-5-phosphate isomerase A</fullName>
        <ecNumber evidence="3">5.3.1.6</ecNumber>
    </recommendedName>
    <alternativeName>
        <fullName evidence="3">Phosphoriboisomerase A</fullName>
        <shortName evidence="3">PRI</shortName>
    </alternativeName>
</protein>
<dbReference type="GO" id="GO:0006014">
    <property type="term" value="P:D-ribose metabolic process"/>
    <property type="evidence" value="ECO:0007669"/>
    <property type="project" value="TreeGrafter"/>
</dbReference>
<organism evidence="4 5">
    <name type="scientific">Cupriavidus gilardii J11</name>
    <dbReference type="NCBI Taxonomy" id="936133"/>
    <lineage>
        <taxon>Bacteria</taxon>
        <taxon>Pseudomonadati</taxon>
        <taxon>Pseudomonadota</taxon>
        <taxon>Betaproteobacteria</taxon>
        <taxon>Burkholderiales</taxon>
        <taxon>Burkholderiaceae</taxon>
        <taxon>Cupriavidus</taxon>
    </lineage>
</organism>